<evidence type="ECO:0008006" key="4">
    <source>
        <dbReference type="Google" id="ProtNLM"/>
    </source>
</evidence>
<comment type="caution">
    <text evidence="2">The sequence shown here is derived from an EMBL/GenBank/DDBJ whole genome shotgun (WGS) entry which is preliminary data.</text>
</comment>
<dbReference type="EMBL" id="JAWDKC010000025">
    <property type="protein sequence ID" value="MDV0445894.1"/>
    <property type="molecule type" value="Genomic_DNA"/>
</dbReference>
<protein>
    <recommendedName>
        <fullName evidence="4">Secreted peptide</fullName>
    </recommendedName>
</protein>
<keyword evidence="1" id="KW-0812">Transmembrane</keyword>
<evidence type="ECO:0000313" key="3">
    <source>
        <dbReference type="Proteomes" id="UP001272052"/>
    </source>
</evidence>
<keyword evidence="3" id="KW-1185">Reference proteome</keyword>
<name>A0ABU3VR55_9EURY</name>
<reference evidence="2 3" key="1">
    <citation type="submission" date="2023-06" db="EMBL/GenBank/DDBJ databases">
        <title>Genome sequence of Methanimicrococcus sp. At1.</title>
        <authorList>
            <person name="Protasov E."/>
            <person name="Platt K."/>
            <person name="Poehlein A."/>
            <person name="Daniel R."/>
            <person name="Brune A."/>
        </authorList>
    </citation>
    <scope>NUCLEOTIDE SEQUENCE [LARGE SCALE GENOMIC DNA]</scope>
    <source>
        <strain evidence="2 3">At1</strain>
    </source>
</reference>
<keyword evidence="1" id="KW-0472">Membrane</keyword>
<proteinExistence type="predicted"/>
<keyword evidence="1" id="KW-1133">Transmembrane helix</keyword>
<gene>
    <name evidence="2" type="ORF">MmiAt1_14950</name>
</gene>
<accession>A0ABU3VR55</accession>
<feature type="transmembrane region" description="Helical" evidence="1">
    <location>
        <begin position="12"/>
        <end position="31"/>
    </location>
</feature>
<sequence length="95" mass="10786">MISIKTKNRLFYNVLPLLCVLPLLSAMWNVFPLASHFYHIRSLRERGHRLPYCFRLLLLPYRFRKYSCRLVGLFAAVACAAACTAAAAVARARAA</sequence>
<dbReference type="Proteomes" id="UP001272052">
    <property type="component" value="Unassembled WGS sequence"/>
</dbReference>
<evidence type="ECO:0000313" key="2">
    <source>
        <dbReference type="EMBL" id="MDV0445894.1"/>
    </source>
</evidence>
<evidence type="ECO:0000256" key="1">
    <source>
        <dbReference type="SAM" id="Phobius"/>
    </source>
</evidence>
<organism evidence="2 3">
    <name type="scientific">Methanimicrococcus hacksteinii</name>
    <dbReference type="NCBI Taxonomy" id="3028293"/>
    <lineage>
        <taxon>Archaea</taxon>
        <taxon>Methanobacteriati</taxon>
        <taxon>Methanobacteriota</taxon>
        <taxon>Stenosarchaea group</taxon>
        <taxon>Methanomicrobia</taxon>
        <taxon>Methanosarcinales</taxon>
        <taxon>Methanosarcinaceae</taxon>
        <taxon>Methanimicrococcus</taxon>
    </lineage>
</organism>
<feature type="transmembrane region" description="Helical" evidence="1">
    <location>
        <begin position="70"/>
        <end position="90"/>
    </location>
</feature>